<evidence type="ECO:0000313" key="3">
    <source>
        <dbReference type="EMBL" id="MPL63047.1"/>
    </source>
</evidence>
<dbReference type="EMBL" id="VSSQ01000020">
    <property type="protein sequence ID" value="MPL63047.1"/>
    <property type="molecule type" value="Genomic_DNA"/>
</dbReference>
<dbReference type="PROSITE" id="PS00018">
    <property type="entry name" value="EF_HAND_1"/>
    <property type="match status" value="1"/>
</dbReference>
<evidence type="ECO:0000259" key="2">
    <source>
        <dbReference type="PROSITE" id="PS51766"/>
    </source>
</evidence>
<dbReference type="InterPro" id="IPR015943">
    <property type="entry name" value="WD40/YVTN_repeat-like_dom_sf"/>
</dbReference>
<comment type="caution">
    <text evidence="3">The sequence shown here is derived from an EMBL/GenBank/DDBJ whole genome shotgun (WGS) entry which is preliminary data.</text>
</comment>
<reference evidence="3" key="1">
    <citation type="submission" date="2019-08" db="EMBL/GenBank/DDBJ databases">
        <authorList>
            <person name="Kucharzyk K."/>
            <person name="Murdoch R.W."/>
            <person name="Higgins S."/>
            <person name="Loffler F."/>
        </authorList>
    </citation>
    <scope>NUCLEOTIDE SEQUENCE</scope>
</reference>
<dbReference type="Gene3D" id="1.10.1330.10">
    <property type="entry name" value="Dockerin domain"/>
    <property type="match status" value="1"/>
</dbReference>
<dbReference type="InterPro" id="IPR045474">
    <property type="entry name" value="GEVED"/>
</dbReference>
<dbReference type="SMART" id="SM00089">
    <property type="entry name" value="PKD"/>
    <property type="match status" value="1"/>
</dbReference>
<dbReference type="Gene3D" id="2.130.10.10">
    <property type="entry name" value="YVTN repeat-like/Quinoprotein amine dehydrogenase"/>
    <property type="match status" value="3"/>
</dbReference>
<dbReference type="InterPro" id="IPR016134">
    <property type="entry name" value="Dockerin_dom"/>
</dbReference>
<dbReference type="GO" id="GO:0010411">
    <property type="term" value="P:xyloglucan metabolic process"/>
    <property type="evidence" value="ECO:0007669"/>
    <property type="project" value="TreeGrafter"/>
</dbReference>
<dbReference type="InterPro" id="IPR052025">
    <property type="entry name" value="Xyloglucanase_GH74"/>
</dbReference>
<dbReference type="InterPro" id="IPR000601">
    <property type="entry name" value="PKD_dom"/>
</dbReference>
<name>A0A644T9A2_9ZZZZ</name>
<dbReference type="PROSITE" id="PS50093">
    <property type="entry name" value="PKD"/>
    <property type="match status" value="1"/>
</dbReference>
<gene>
    <name evidence="3" type="ORF">SDC9_08667</name>
</gene>
<dbReference type="Gene3D" id="2.60.40.10">
    <property type="entry name" value="Immunoglobulins"/>
    <property type="match status" value="2"/>
</dbReference>
<dbReference type="Pfam" id="PF00801">
    <property type="entry name" value="PKD"/>
    <property type="match status" value="1"/>
</dbReference>
<sequence>MFLAMYLLISGKDSTGQVSVYKNDTADYPYWVKMMQDPAANFFSTVSAFNKYWENRPDRRSRGWKVFKRWEYIMQSRISSDGTKPAPDKVYKAWQTYFSGNRSLSGNWTSLGPSTIPSPGPAGYLGLGRLNVIAFHPTDQNKIYVGSPSGGFWLSDDNGSTWNTTTDALPTIGVSALAVDYSYPAKILMGTGDRDHGDAPGMGIFISTDNGLTWAPSNSGMGNTTVCRIIQHPTNSAIYLTATTNGIYRSTNGGNSWTRTFTADSKDICFHPANPNIVYIEANSNFYRSTDNGLTFSEITSGLTSGQRGAIAVTPANPNVVYFVQSDNSSGFKCVYRSADAGLSFSVRSTTPNILDWSCDGSGSGGQGWYDLAIVADPANANVIYVGGIDIWKSTDGGVNWTKKTSWAGGCDLPAVHADCHYLGYSPVTGRLYTGNDGGIYYSDDGGTNWTDCTVGMTIGQIYKIGQSQTDAGKTINGFQDNGTYTNLSTGWVATGGGDGMECAVDYQNAAYTYHTIYFGDIFRRFNNENELRIAGNGAFGINESGAWVTPFILSENDPKRMFVGYKNIWKCNDVRASSPVWTKISNGETADCIVLEQSPANVDILYVVRWGSMVRTDNANADSPGWTSCTLPGGNTPSDLEAHPDNPDIVYATAGNNVYKSLNRGVNWTMVPGALPGVPVNTIVFDKNSNEGLYIGTQTGVLYKNPELNDWIIFNNGLPVVDVRELEIYYDAINPENNRLMAATYGRGLWKSDLIETGPLNPSGLTANTVSNVQINLAWNKNTSNDDVMVAWSPVASFGTPQNGQTYTAGSSIQGGGTVLYAGSGTSFNHLSLSQGTTYYYRAWSYDPAHKYSIGASAHSTTLSAPLADFVSDNYTPAVSEVVTFTDISCFLPTGWSWTFSPSTITFVNGTNAGSQNPEVVFSEPGQYSVTLTATNNYGINTKIKTNFISVIPVSYCIPASIYGTGWGDYISHVQLGDIDNQTVGLESPYYTYYSSMTTGLTVGSVNTISLSAGTEDPSYIAVWIDYNRDGIFDSAEKLGNIYVPPFPSSETILFTVPGNALTGITRMRVREVWDVSDFDACSDQYYGETEDYNVIILSTDKSLQLTLLLEGLYNGTSLNKAQNASGNQYEGTVADQVTIGLRHPSPPYANAAGPYTVNLNTDGTALLEVPSSINQSYYIVVNHRNSIETWSGSPVSFSQPAIAYNFTSTAGQAFGSNLKWASGKYLIYGGDVNQDGAVDTADMTPVDNDASGFATGYLATDVNGDGTVDTGDMTIIDNNAAAFVSSITP</sequence>
<dbReference type="InterPro" id="IPR036439">
    <property type="entry name" value="Dockerin_dom_sf"/>
</dbReference>
<feature type="domain" description="Dockerin" evidence="2">
    <location>
        <begin position="1227"/>
        <end position="1291"/>
    </location>
</feature>
<dbReference type="CDD" id="cd00146">
    <property type="entry name" value="PKD"/>
    <property type="match status" value="1"/>
</dbReference>
<protein>
    <submittedName>
        <fullName evidence="3">Uncharacterized protein</fullName>
    </submittedName>
</protein>
<dbReference type="SUPFAM" id="SSF110296">
    <property type="entry name" value="Oligoxyloglucan reducing end-specific cellobiohydrolase"/>
    <property type="match status" value="2"/>
</dbReference>
<dbReference type="SUPFAM" id="SSF63446">
    <property type="entry name" value="Type I dockerin domain"/>
    <property type="match status" value="1"/>
</dbReference>
<dbReference type="Pfam" id="PF20009">
    <property type="entry name" value="GEVED"/>
    <property type="match status" value="1"/>
</dbReference>
<proteinExistence type="predicted"/>
<dbReference type="InterPro" id="IPR013783">
    <property type="entry name" value="Ig-like_fold"/>
</dbReference>
<dbReference type="SUPFAM" id="SSF49299">
    <property type="entry name" value="PKD domain"/>
    <property type="match status" value="1"/>
</dbReference>
<dbReference type="PANTHER" id="PTHR43739:SF5">
    <property type="entry name" value="EXO-ALPHA-SIALIDASE"/>
    <property type="match status" value="1"/>
</dbReference>
<accession>A0A644T9A2</accession>
<organism evidence="3">
    <name type="scientific">bioreactor metagenome</name>
    <dbReference type="NCBI Taxonomy" id="1076179"/>
    <lineage>
        <taxon>unclassified sequences</taxon>
        <taxon>metagenomes</taxon>
        <taxon>ecological metagenomes</taxon>
    </lineage>
</organism>
<dbReference type="GO" id="GO:0000272">
    <property type="term" value="P:polysaccharide catabolic process"/>
    <property type="evidence" value="ECO:0007669"/>
    <property type="project" value="InterPro"/>
</dbReference>
<dbReference type="InterPro" id="IPR022409">
    <property type="entry name" value="PKD/Chitinase_dom"/>
</dbReference>
<dbReference type="PROSITE" id="PS51766">
    <property type="entry name" value="DOCKERIN"/>
    <property type="match status" value="1"/>
</dbReference>
<feature type="domain" description="PKD" evidence="1">
    <location>
        <begin position="867"/>
        <end position="940"/>
    </location>
</feature>
<dbReference type="InterPro" id="IPR018247">
    <property type="entry name" value="EF_Hand_1_Ca_BS"/>
</dbReference>
<dbReference type="InterPro" id="IPR035986">
    <property type="entry name" value="PKD_dom_sf"/>
</dbReference>
<dbReference type="CDD" id="cd15482">
    <property type="entry name" value="Sialidase_non-viral"/>
    <property type="match status" value="2"/>
</dbReference>
<dbReference type="PANTHER" id="PTHR43739">
    <property type="entry name" value="XYLOGLUCANASE (EUROFUNG)"/>
    <property type="match status" value="1"/>
</dbReference>
<evidence type="ECO:0000259" key="1">
    <source>
        <dbReference type="PROSITE" id="PS50093"/>
    </source>
</evidence>
<dbReference type="CDD" id="cd14256">
    <property type="entry name" value="Dockerin_I"/>
    <property type="match status" value="1"/>
</dbReference>